<name>A0ABY2RFY0_9NOCA</name>
<sequence>MRYLRLSADYLEPSLVDPQAGRSTAAELGLSEALSQRIEDWNEQYQQIIALTMPERAAEEIRSVIASLDSEGRELARDIVAETPGGAKVEYFSEGLLKLYRELP</sequence>
<dbReference type="RefSeq" id="WP_097214048.1">
    <property type="nucleotide sequence ID" value="NZ_SUMD01000010.1"/>
</dbReference>
<comment type="caution">
    <text evidence="1">The sequence shown here is derived from an EMBL/GenBank/DDBJ whole genome shotgun (WGS) entry which is preliminary data.</text>
</comment>
<evidence type="ECO:0000313" key="2">
    <source>
        <dbReference type="Proteomes" id="UP000305109"/>
    </source>
</evidence>
<proteinExistence type="predicted"/>
<gene>
    <name evidence="1" type="ORF">FCG67_19815</name>
</gene>
<protein>
    <submittedName>
        <fullName evidence="1">Uncharacterized protein</fullName>
    </submittedName>
</protein>
<dbReference type="Proteomes" id="UP000305109">
    <property type="component" value="Unassembled WGS sequence"/>
</dbReference>
<dbReference type="EMBL" id="SUMD01000010">
    <property type="protein sequence ID" value="TJZ75834.1"/>
    <property type="molecule type" value="Genomic_DNA"/>
</dbReference>
<organism evidence="1 2">
    <name type="scientific">Rhodococcus oryzae</name>
    <dbReference type="NCBI Taxonomy" id="2571143"/>
    <lineage>
        <taxon>Bacteria</taxon>
        <taxon>Bacillati</taxon>
        <taxon>Actinomycetota</taxon>
        <taxon>Actinomycetes</taxon>
        <taxon>Mycobacteriales</taxon>
        <taxon>Nocardiaceae</taxon>
        <taxon>Rhodococcus</taxon>
    </lineage>
</organism>
<reference evidence="1 2" key="1">
    <citation type="submission" date="2019-04" db="EMBL/GenBank/DDBJ databases">
        <title>Rhodococcus oryzae sp. nov., a novel actinomycete isolated from rhizosphere soil of rice (Oryza sativa L.).</title>
        <authorList>
            <person name="Li C."/>
        </authorList>
    </citation>
    <scope>NUCLEOTIDE SEQUENCE [LARGE SCALE GENOMIC DNA]</scope>
    <source>
        <strain evidence="1 2">NEAU-CX67</strain>
    </source>
</reference>
<evidence type="ECO:0000313" key="1">
    <source>
        <dbReference type="EMBL" id="TJZ75834.1"/>
    </source>
</evidence>
<keyword evidence="2" id="KW-1185">Reference proteome</keyword>
<accession>A0ABY2RFY0</accession>